<reference evidence="11" key="1">
    <citation type="submission" date="2022-06" db="EMBL/GenBank/DDBJ databases">
        <title>Aquibacillus sp. a new bacterium isolated from soil saline samples.</title>
        <authorList>
            <person name="Galisteo C."/>
            <person name="De La Haba R."/>
            <person name="Sanchez-Porro C."/>
            <person name="Ventosa A."/>
        </authorList>
    </citation>
    <scope>NUCLEOTIDE SEQUENCE</scope>
    <source>
        <strain evidence="11">JCM 12387</strain>
    </source>
</reference>
<keyword evidence="4" id="KW-0133">Cell shape</keyword>
<dbReference type="InterPro" id="IPR018044">
    <property type="entry name" value="Peptidase_S11"/>
</dbReference>
<dbReference type="InterPro" id="IPR001967">
    <property type="entry name" value="Peptidase_S11_N"/>
</dbReference>
<dbReference type="EMBL" id="JAMQJZ010000026">
    <property type="protein sequence ID" value="MDC3422713.1"/>
    <property type="molecule type" value="Genomic_DNA"/>
</dbReference>
<evidence type="ECO:0000256" key="4">
    <source>
        <dbReference type="ARBA" id="ARBA00022960"/>
    </source>
</evidence>
<dbReference type="Gene3D" id="3.40.710.10">
    <property type="entry name" value="DD-peptidase/beta-lactamase superfamily"/>
    <property type="match status" value="1"/>
</dbReference>
<accession>A0A9X3WPX7</accession>
<evidence type="ECO:0000256" key="2">
    <source>
        <dbReference type="ARBA" id="ARBA00022729"/>
    </source>
</evidence>
<dbReference type="SUPFAM" id="SSF56601">
    <property type="entry name" value="beta-lactamase/transpeptidase-like"/>
    <property type="match status" value="1"/>
</dbReference>
<keyword evidence="11" id="KW-0645">Protease</keyword>
<keyword evidence="5" id="KW-0573">Peptidoglycan synthesis</keyword>
<dbReference type="GO" id="GO:0006508">
    <property type="term" value="P:proteolysis"/>
    <property type="evidence" value="ECO:0007669"/>
    <property type="project" value="InterPro"/>
</dbReference>
<name>A0A9X3WPX7_9BACI</name>
<evidence type="ECO:0000256" key="7">
    <source>
        <dbReference type="PIRSR" id="PIRSR618044-1"/>
    </source>
</evidence>
<dbReference type="GO" id="GO:0071555">
    <property type="term" value="P:cell wall organization"/>
    <property type="evidence" value="ECO:0007669"/>
    <property type="project" value="UniProtKB-KW"/>
</dbReference>
<evidence type="ECO:0000313" key="11">
    <source>
        <dbReference type="EMBL" id="MDC3422713.1"/>
    </source>
</evidence>
<keyword evidence="11" id="KW-0121">Carboxypeptidase</keyword>
<keyword evidence="6" id="KW-0961">Cell wall biogenesis/degradation</keyword>
<dbReference type="PRINTS" id="PR00725">
    <property type="entry name" value="DADACBPTASE1"/>
</dbReference>
<sequence length="333" mass="36454">MILIKRIIVVLVLVLIAGSGLYISNFYAQPDPVFTVGNVSGAQYTRITKNPDIPMRTKFKKLPEEVEIEASSVILITIDGDILFERNKDESLPVASMSKMMTELLVLEAIQAGDISWDQTVEISAYASTISNQPGFASVHLQQGQAYTVEELFHSMVIHSANGASIALAEVVAGTEGDFVAEMNEKAENLGLTNTRFVNSTGLDNIDLGEFVSVGTRSDTNRMSAQDVASLARHVIEQYPEILDVVDASSYTLDGVIHKNTNWMLPEVNEQGLGFQGVDGLKTGFTNEAGYCFAGTVEREDHRLISVVMGTSSITERFSQTKHLYESAFNELE</sequence>
<evidence type="ECO:0000256" key="6">
    <source>
        <dbReference type="ARBA" id="ARBA00023316"/>
    </source>
</evidence>
<dbReference type="RefSeq" id="WP_259868193.1">
    <property type="nucleotide sequence ID" value="NZ_JAMQJZ010000026.1"/>
</dbReference>
<dbReference type="PANTHER" id="PTHR21581:SF11">
    <property type="entry name" value="D-ALANYL-D-ALANINE CARBOXYPEPTIDASE DACA"/>
    <property type="match status" value="1"/>
</dbReference>
<evidence type="ECO:0000256" key="3">
    <source>
        <dbReference type="ARBA" id="ARBA00022801"/>
    </source>
</evidence>
<comment type="similarity">
    <text evidence="1 9">Belongs to the peptidase S11 family.</text>
</comment>
<feature type="domain" description="Peptidase S11 D-alanyl-D-alanine carboxypeptidase A N-terminal" evidence="10">
    <location>
        <begin position="63"/>
        <end position="312"/>
    </location>
</feature>
<feature type="binding site" evidence="8">
    <location>
        <position position="282"/>
    </location>
    <ligand>
        <name>substrate</name>
    </ligand>
</feature>
<dbReference type="Pfam" id="PF00768">
    <property type="entry name" value="Peptidase_S11"/>
    <property type="match status" value="1"/>
</dbReference>
<dbReference type="Proteomes" id="UP001145072">
    <property type="component" value="Unassembled WGS sequence"/>
</dbReference>
<evidence type="ECO:0000313" key="12">
    <source>
        <dbReference type="Proteomes" id="UP001145072"/>
    </source>
</evidence>
<feature type="active site" description="Proton acceptor" evidence="7">
    <location>
        <position position="99"/>
    </location>
</feature>
<keyword evidence="12" id="KW-1185">Reference proteome</keyword>
<keyword evidence="2" id="KW-0732">Signal</keyword>
<evidence type="ECO:0000256" key="8">
    <source>
        <dbReference type="PIRSR" id="PIRSR618044-2"/>
    </source>
</evidence>
<gene>
    <name evidence="11" type="ORF">NC661_20375</name>
</gene>
<protein>
    <submittedName>
        <fullName evidence="11">D-alanyl-D-alanine carboxypeptidase</fullName>
    </submittedName>
</protein>
<feature type="active site" description="Acyl-ester intermediate" evidence="7">
    <location>
        <position position="96"/>
    </location>
</feature>
<dbReference type="PANTHER" id="PTHR21581">
    <property type="entry name" value="D-ALANYL-D-ALANINE CARBOXYPEPTIDASE"/>
    <property type="match status" value="1"/>
</dbReference>
<keyword evidence="3" id="KW-0378">Hydrolase</keyword>
<evidence type="ECO:0000256" key="9">
    <source>
        <dbReference type="RuleBase" id="RU004016"/>
    </source>
</evidence>
<proteinExistence type="inferred from homology"/>
<feature type="active site" evidence="7">
    <location>
        <position position="160"/>
    </location>
</feature>
<dbReference type="GO" id="GO:0009252">
    <property type="term" value="P:peptidoglycan biosynthetic process"/>
    <property type="evidence" value="ECO:0007669"/>
    <property type="project" value="UniProtKB-KW"/>
</dbReference>
<comment type="caution">
    <text evidence="11">The sequence shown here is derived from an EMBL/GenBank/DDBJ whole genome shotgun (WGS) entry which is preliminary data.</text>
</comment>
<dbReference type="AlphaFoldDB" id="A0A9X3WPX7"/>
<dbReference type="GO" id="GO:0008360">
    <property type="term" value="P:regulation of cell shape"/>
    <property type="evidence" value="ECO:0007669"/>
    <property type="project" value="UniProtKB-KW"/>
</dbReference>
<evidence type="ECO:0000256" key="1">
    <source>
        <dbReference type="ARBA" id="ARBA00007164"/>
    </source>
</evidence>
<dbReference type="GO" id="GO:0009002">
    <property type="term" value="F:serine-type D-Ala-D-Ala carboxypeptidase activity"/>
    <property type="evidence" value="ECO:0007669"/>
    <property type="project" value="InterPro"/>
</dbReference>
<dbReference type="InterPro" id="IPR012338">
    <property type="entry name" value="Beta-lactam/transpept-like"/>
</dbReference>
<evidence type="ECO:0000256" key="5">
    <source>
        <dbReference type="ARBA" id="ARBA00022984"/>
    </source>
</evidence>
<organism evidence="11 12">
    <name type="scientific">Aquibacillus koreensis</name>
    <dbReference type="NCBI Taxonomy" id="279446"/>
    <lineage>
        <taxon>Bacteria</taxon>
        <taxon>Bacillati</taxon>
        <taxon>Bacillota</taxon>
        <taxon>Bacilli</taxon>
        <taxon>Bacillales</taxon>
        <taxon>Bacillaceae</taxon>
        <taxon>Aquibacillus</taxon>
    </lineage>
</organism>
<evidence type="ECO:0000259" key="10">
    <source>
        <dbReference type="Pfam" id="PF00768"/>
    </source>
</evidence>